<dbReference type="GO" id="GO:0005769">
    <property type="term" value="C:early endosome"/>
    <property type="evidence" value="ECO:0007669"/>
    <property type="project" value="TreeGrafter"/>
</dbReference>
<dbReference type="SMART" id="SM00313">
    <property type="entry name" value="PXA"/>
    <property type="match status" value="1"/>
</dbReference>
<keyword evidence="3" id="KW-1133">Transmembrane helix</keyword>
<evidence type="ECO:0000259" key="4">
    <source>
        <dbReference type="PROSITE" id="PS50132"/>
    </source>
</evidence>
<gene>
    <name evidence="7" type="ORF">DME_LOCUS10202</name>
</gene>
<dbReference type="Proteomes" id="UP000038040">
    <property type="component" value="Unplaced"/>
</dbReference>
<feature type="domain" description="RGS" evidence="4">
    <location>
        <begin position="410"/>
        <end position="525"/>
    </location>
</feature>
<dbReference type="Pfam" id="PF08628">
    <property type="entry name" value="Nexin_C"/>
    <property type="match status" value="1"/>
</dbReference>
<evidence type="ECO:0000313" key="8">
    <source>
        <dbReference type="Proteomes" id="UP000038040"/>
    </source>
</evidence>
<dbReference type="PROSITE" id="PS50132">
    <property type="entry name" value="RGS"/>
    <property type="match status" value="1"/>
</dbReference>
<dbReference type="WBParaSite" id="DME_0000783201-mRNA-1">
    <property type="protein sequence ID" value="DME_0000783201-mRNA-1"/>
    <property type="gene ID" value="DME_0000783201"/>
</dbReference>
<dbReference type="SUPFAM" id="SSF48097">
    <property type="entry name" value="Regulator of G-protein signaling, RGS"/>
    <property type="match status" value="1"/>
</dbReference>
<evidence type="ECO:0000256" key="2">
    <source>
        <dbReference type="SAM" id="MobiDB-lite"/>
    </source>
</evidence>
<dbReference type="InterPro" id="IPR001683">
    <property type="entry name" value="PX_dom"/>
</dbReference>
<dbReference type="Pfam" id="PF00615">
    <property type="entry name" value="RGS"/>
    <property type="match status" value="1"/>
</dbReference>
<dbReference type="OrthoDB" id="5772781at2759"/>
<dbReference type="InterPro" id="IPR013937">
    <property type="entry name" value="Sorting_nexin_C"/>
</dbReference>
<dbReference type="InterPro" id="IPR036871">
    <property type="entry name" value="PX_dom_sf"/>
</dbReference>
<dbReference type="EMBL" id="UYYG01001206">
    <property type="protein sequence ID" value="VDN60229.1"/>
    <property type="molecule type" value="Genomic_DNA"/>
</dbReference>
<dbReference type="Gene3D" id="3.30.1520.10">
    <property type="entry name" value="Phox-like domain"/>
    <property type="match status" value="1"/>
</dbReference>
<dbReference type="InterPro" id="IPR036305">
    <property type="entry name" value="RGS_sf"/>
</dbReference>
<dbReference type="Pfam" id="PF00787">
    <property type="entry name" value="PX"/>
    <property type="match status" value="1"/>
</dbReference>
<feature type="region of interest" description="Disordered" evidence="2">
    <location>
        <begin position="563"/>
        <end position="582"/>
    </location>
</feature>
<dbReference type="STRING" id="318479.A0A0N4UJJ3"/>
<evidence type="ECO:0000256" key="3">
    <source>
        <dbReference type="SAM" id="Phobius"/>
    </source>
</evidence>
<evidence type="ECO:0000313" key="9">
    <source>
        <dbReference type="Proteomes" id="UP000274756"/>
    </source>
</evidence>
<protein>
    <submittedName>
        <fullName evidence="10">Sorting nexin-13</fullName>
    </submittedName>
</protein>
<name>A0A0N4UJJ3_DRAME</name>
<dbReference type="PROSITE" id="PS51207">
    <property type="entry name" value="PXA"/>
    <property type="match status" value="1"/>
</dbReference>
<evidence type="ECO:0000313" key="10">
    <source>
        <dbReference type="WBParaSite" id="DME_0000783201-mRNA-1"/>
    </source>
</evidence>
<dbReference type="InterPro" id="IPR016137">
    <property type="entry name" value="RGS"/>
</dbReference>
<evidence type="ECO:0000259" key="5">
    <source>
        <dbReference type="PROSITE" id="PS50195"/>
    </source>
</evidence>
<dbReference type="SUPFAM" id="SSF64268">
    <property type="entry name" value="PX domain"/>
    <property type="match status" value="1"/>
</dbReference>
<accession>A0A0N4UJJ3</accession>
<keyword evidence="3" id="KW-0472">Membrane</keyword>
<dbReference type="Pfam" id="PF02194">
    <property type="entry name" value="PXA"/>
    <property type="match status" value="1"/>
</dbReference>
<keyword evidence="9" id="KW-1185">Reference proteome</keyword>
<reference evidence="10" key="1">
    <citation type="submission" date="2016-04" db="UniProtKB">
        <authorList>
            <consortium name="WormBaseParasite"/>
        </authorList>
    </citation>
    <scope>IDENTIFICATION</scope>
</reference>
<dbReference type="Proteomes" id="UP000274756">
    <property type="component" value="Unassembled WGS sequence"/>
</dbReference>
<sequence length="940" mass="107927">MTDRKLSNYDGNIGRIRCIFKISWKFYAILAAILSITSFGLSFVITSAFLIICFIFGFVVGLFKWGYDNVENRHGTVYDDIVKNYKFSCGISRFIANRHRFLDKSIYDHEHSMAQSAVLDPLLEQILGLAIRDFVDSWYGNITTDHLFRESIKRSARRTIAAFSQCLRKVDFVPLLTQHIVDDVASHLRLYRKAKERFRISGKSNPSQEELETIFFDLELEMEKSYCRDLVSTDPKYENGIVLFHCQPRLLTYLHDIVDILLYLLMPSEDFRSRPLRFLIREIVVCRLFLPVLDMFSNPDYINRIIVWLLSEIQLKPEDFIITLEMSSNIQELEAILESLYEEIALLRTKDAGGEQGIFVKQQLASVNYVINLVKRRMMDLTKFSKDLVKPDELRNSMGSSLVQLPIYVVLTNSIAVVYFTDFLTSVGGQNLIDCFLAIEGFKISVEHQQRGLAVGETLEKDVYETVKEAAIFLYQQYLSQEAITRVSLDDASVNSFLSCCHNDEPPEIWFEKVQTKIVEILEKDERFYPSFKKDPLYEKMLNSLGINSDEIDQQSVSSAFSEDINSQPVSSDKDDCEIEGKDTDNLVGKRRKGSMQAVVETLGLGQQGNQTFALYNVRVSRIDENGKPLSSWNVIRRYSDFHILNSLIQSRYPKLNNLCFPGKKTFNNLDSHFLEKRTKALNVYMMVMVINAMFDPIKNGVRAFSNVVIAVPESVYGGVTKVSDEINRAAKQIIGAQSVQNQSTNLIGDDDSSRVAAIYNDQQWIESIPLRVLVLFIDEVFGVRARNAWFRRRLVSLLRHFVHVSMGSSINRKIIDLVQWITSEQQVAQYLIAFRNAIWPGGQLASAVESRPHATQMRSQLLARALLLAALPDELRLFIGAETTNTGIQTISDVIRSRNLNRRLFYVIFERLLLTIFPDNRFEKIFPQLHSKSPRSKYF</sequence>
<dbReference type="PROSITE" id="PS50195">
    <property type="entry name" value="PX"/>
    <property type="match status" value="1"/>
</dbReference>
<proteinExistence type="inferred from homology"/>
<evidence type="ECO:0000256" key="1">
    <source>
        <dbReference type="ARBA" id="ARBA00010883"/>
    </source>
</evidence>
<dbReference type="Gene3D" id="1.10.167.10">
    <property type="entry name" value="Regulator of G-protein Signalling 4, domain 2"/>
    <property type="match status" value="1"/>
</dbReference>
<dbReference type="InterPro" id="IPR003114">
    <property type="entry name" value="Phox_assoc"/>
</dbReference>
<dbReference type="PANTHER" id="PTHR22775">
    <property type="entry name" value="SORTING NEXIN"/>
    <property type="match status" value="1"/>
</dbReference>
<evidence type="ECO:0000313" key="7">
    <source>
        <dbReference type="EMBL" id="VDN60229.1"/>
    </source>
</evidence>
<reference evidence="7 9" key="2">
    <citation type="submission" date="2018-11" db="EMBL/GenBank/DDBJ databases">
        <authorList>
            <consortium name="Pathogen Informatics"/>
        </authorList>
    </citation>
    <scope>NUCLEOTIDE SEQUENCE [LARGE SCALE GENOMIC DNA]</scope>
</reference>
<feature type="domain" description="PXA" evidence="6">
    <location>
        <begin position="116"/>
        <end position="314"/>
    </location>
</feature>
<dbReference type="SMART" id="SM00315">
    <property type="entry name" value="RGS"/>
    <property type="match status" value="1"/>
</dbReference>
<dbReference type="InterPro" id="IPR044926">
    <property type="entry name" value="RGS_subdomain_2"/>
</dbReference>
<organism evidence="8 10">
    <name type="scientific">Dracunculus medinensis</name>
    <name type="common">Guinea worm</name>
    <dbReference type="NCBI Taxonomy" id="318479"/>
    <lineage>
        <taxon>Eukaryota</taxon>
        <taxon>Metazoa</taxon>
        <taxon>Ecdysozoa</taxon>
        <taxon>Nematoda</taxon>
        <taxon>Chromadorea</taxon>
        <taxon>Rhabditida</taxon>
        <taxon>Spirurina</taxon>
        <taxon>Dracunculoidea</taxon>
        <taxon>Dracunculidae</taxon>
        <taxon>Dracunculus</taxon>
    </lineage>
</organism>
<dbReference type="GO" id="GO:0035091">
    <property type="term" value="F:phosphatidylinositol binding"/>
    <property type="evidence" value="ECO:0007669"/>
    <property type="project" value="InterPro"/>
</dbReference>
<comment type="similarity">
    <text evidence="1">Belongs to the sorting nexin family.</text>
</comment>
<feature type="transmembrane region" description="Helical" evidence="3">
    <location>
        <begin position="26"/>
        <end position="59"/>
    </location>
</feature>
<keyword evidence="3" id="KW-0812">Transmembrane</keyword>
<dbReference type="PANTHER" id="PTHR22775:SF3">
    <property type="entry name" value="SORTING NEXIN-13"/>
    <property type="match status" value="1"/>
</dbReference>
<evidence type="ECO:0000259" key="6">
    <source>
        <dbReference type="PROSITE" id="PS51207"/>
    </source>
</evidence>
<feature type="domain" description="PX" evidence="5">
    <location>
        <begin position="594"/>
        <end position="727"/>
    </location>
</feature>
<dbReference type="AlphaFoldDB" id="A0A0N4UJJ3"/>